<sequence length="97" mass="11773">MKKNYEIRLSKGVVRDLKKMEPALRDFIYTKIYEIAEAPYKNERLSDPFKELRSQHSKFRGVQYRLIYYINEEGKLIIIALVGSRENIYKELTRRLW</sequence>
<dbReference type="InterPro" id="IPR035093">
    <property type="entry name" value="RelE/ParE_toxin_dom_sf"/>
</dbReference>
<name>A0A485M064_9ZZZZ</name>
<dbReference type="InterPro" id="IPR031552">
    <property type="entry name" value="ParE-like_toxin"/>
</dbReference>
<organism evidence="1">
    <name type="scientific">anaerobic digester metagenome</name>
    <dbReference type="NCBI Taxonomy" id="1263854"/>
    <lineage>
        <taxon>unclassified sequences</taxon>
        <taxon>metagenomes</taxon>
        <taxon>ecological metagenomes</taxon>
    </lineage>
</organism>
<dbReference type="AlphaFoldDB" id="A0A485M064"/>
<reference evidence="1" key="1">
    <citation type="submission" date="2019-03" db="EMBL/GenBank/DDBJ databases">
        <authorList>
            <person name="Hao L."/>
        </authorList>
    </citation>
    <scope>NUCLEOTIDE SEQUENCE</scope>
</reference>
<dbReference type="SUPFAM" id="SSF143011">
    <property type="entry name" value="RelE-like"/>
    <property type="match status" value="1"/>
</dbReference>
<proteinExistence type="predicted"/>
<dbReference type="PANTHER" id="PTHR35601">
    <property type="entry name" value="TOXIN RELE"/>
    <property type="match status" value="1"/>
</dbReference>
<dbReference type="EMBL" id="CAADRN010000201">
    <property type="protein sequence ID" value="VFU14975.1"/>
    <property type="molecule type" value="Genomic_DNA"/>
</dbReference>
<dbReference type="Pfam" id="PF15781">
    <property type="entry name" value="ParE-like_toxin"/>
    <property type="match status" value="1"/>
</dbReference>
<accession>A0A485M064</accession>
<gene>
    <name evidence="1" type="ORF">SCFA_280003</name>
</gene>
<dbReference type="Gene3D" id="3.30.2310.20">
    <property type="entry name" value="RelE-like"/>
    <property type="match status" value="1"/>
</dbReference>
<protein>
    <submittedName>
        <fullName evidence="1">Uncharacterized protein</fullName>
    </submittedName>
</protein>
<dbReference type="PANTHER" id="PTHR35601:SF1">
    <property type="entry name" value="TOXIN RELE"/>
    <property type="match status" value="1"/>
</dbReference>
<evidence type="ECO:0000313" key="1">
    <source>
        <dbReference type="EMBL" id="VFU14975.1"/>
    </source>
</evidence>